<accession>A0A2W2AJL9</accession>
<reference evidence="1 2" key="1">
    <citation type="submission" date="2018-06" db="EMBL/GenBank/DDBJ databases">
        <title>Mucibacter soli gen. nov., sp. nov., a new member of the family Chitinophagaceae producing mucin.</title>
        <authorList>
            <person name="Kim M.-K."/>
            <person name="Park S."/>
            <person name="Kim T.-S."/>
            <person name="Joung Y."/>
            <person name="Han J.-H."/>
            <person name="Kim S.B."/>
        </authorList>
    </citation>
    <scope>NUCLEOTIDE SEQUENCE [LARGE SCALE GENOMIC DNA]</scope>
    <source>
        <strain evidence="1 2">R1-15</strain>
    </source>
</reference>
<dbReference type="RefSeq" id="WP_110998182.1">
    <property type="nucleotide sequence ID" value="NZ_QKTW01000010.1"/>
</dbReference>
<keyword evidence="2" id="KW-1185">Reference proteome</keyword>
<organism evidence="1 2">
    <name type="scientific">Taibaiella soli</name>
    <dbReference type="NCBI Taxonomy" id="1649169"/>
    <lineage>
        <taxon>Bacteria</taxon>
        <taxon>Pseudomonadati</taxon>
        <taxon>Bacteroidota</taxon>
        <taxon>Chitinophagia</taxon>
        <taxon>Chitinophagales</taxon>
        <taxon>Chitinophagaceae</taxon>
        <taxon>Taibaiella</taxon>
    </lineage>
</organism>
<dbReference type="Gene3D" id="3.40.50.360">
    <property type="match status" value="1"/>
</dbReference>
<gene>
    <name evidence="1" type="ORF">DN068_06975</name>
</gene>
<evidence type="ECO:0000313" key="2">
    <source>
        <dbReference type="Proteomes" id="UP000248745"/>
    </source>
</evidence>
<proteinExistence type="predicted"/>
<dbReference type="InterPro" id="IPR029039">
    <property type="entry name" value="Flavoprotein-like_sf"/>
</dbReference>
<name>A0A2W2AJL9_9BACT</name>
<dbReference type="Proteomes" id="UP000248745">
    <property type="component" value="Unassembled WGS sequence"/>
</dbReference>
<evidence type="ECO:0000313" key="1">
    <source>
        <dbReference type="EMBL" id="PZF73732.1"/>
    </source>
</evidence>
<sequence length="309" mass="35110">MKPRILVLYYSQSGQLRQILDNITNDIKDDVTLDYGVIEPEKPFPFPWKAYTFFDAMPETVERIPVSLKPLPQNIFQQQYDLVIIGYQPWFLNPSQPTTSFLKSEDAKKLLKGKPVITVVGCRNMWLHGQEKVKEDLFNIGANLVGNIVLVDKNPNLTSLLTIIRWQFKGQKERSKYLPPAGVQDADIKAAHRFGKPILEALQQNKLDQLQSTILGDGAVELNPGLVLLEQQGIKNFRYWAKFIREKGGPGDPNRAGRVTMFKRLLLMGIFVLSPIKGISAKIKLQLNKKSLARDVDYFKQVGYEAGRI</sequence>
<protein>
    <submittedName>
        <fullName evidence="1">Dialkylresorcinol condensing enzyme DarA</fullName>
    </submittedName>
</protein>
<dbReference type="OrthoDB" id="4547866at2"/>
<comment type="caution">
    <text evidence="1">The sequence shown here is derived from an EMBL/GenBank/DDBJ whole genome shotgun (WGS) entry which is preliminary data.</text>
</comment>
<dbReference type="SUPFAM" id="SSF52218">
    <property type="entry name" value="Flavoproteins"/>
    <property type="match status" value="1"/>
</dbReference>
<dbReference type="EMBL" id="QKTW01000010">
    <property type="protein sequence ID" value="PZF73732.1"/>
    <property type="molecule type" value="Genomic_DNA"/>
</dbReference>
<dbReference type="AlphaFoldDB" id="A0A2W2AJL9"/>